<keyword evidence="1" id="KW-1133">Transmembrane helix</keyword>
<organism evidence="2 3">
    <name type="scientific">Thermoclostridium stercorarium subsp. thermolacticum DSM 2910</name>
    <dbReference type="NCBI Taxonomy" id="1121336"/>
    <lineage>
        <taxon>Bacteria</taxon>
        <taxon>Bacillati</taxon>
        <taxon>Bacillota</taxon>
        <taxon>Clostridia</taxon>
        <taxon>Eubacteriales</taxon>
        <taxon>Oscillospiraceae</taxon>
        <taxon>Thermoclostridium</taxon>
    </lineage>
</organism>
<dbReference type="EMBL" id="CP014672">
    <property type="protein sequence ID" value="ANW98693.1"/>
    <property type="molecule type" value="Genomic_DNA"/>
</dbReference>
<keyword evidence="1" id="KW-0812">Transmembrane</keyword>
<gene>
    <name evidence="2" type="ORF">CSTERTH_06445</name>
</gene>
<name>A0A1B1YD47_THEST</name>
<dbReference type="Proteomes" id="UP000092971">
    <property type="component" value="Chromosome"/>
</dbReference>
<feature type="transmembrane region" description="Helical" evidence="1">
    <location>
        <begin position="7"/>
        <end position="28"/>
    </location>
</feature>
<proteinExistence type="predicted"/>
<evidence type="ECO:0000256" key="1">
    <source>
        <dbReference type="SAM" id="Phobius"/>
    </source>
</evidence>
<sequence>MENSLKAIIIGAGVVITMAVVSIGIILMRSGQSTALATIGKLERINTELEESQYTIYDGMELSGSEVVNVIRRFKDEYIGVMVKTNKNPSGTWYINEVVISNNTGEIKKNGTVSNISELMDEASDKYINRNGKFTGEVIRDKNGKIVALIFTQK</sequence>
<evidence type="ECO:0000313" key="3">
    <source>
        <dbReference type="Proteomes" id="UP000092971"/>
    </source>
</evidence>
<dbReference type="OrthoDB" id="2081843at2"/>
<dbReference type="AlphaFoldDB" id="A0A1B1YD47"/>
<reference evidence="2 3" key="1">
    <citation type="submission" date="2016-02" db="EMBL/GenBank/DDBJ databases">
        <title>Comparison of Clostridium stercorarium subspecies using comparative genomics and transcriptomics.</title>
        <authorList>
            <person name="Schellenberg J."/>
            <person name="Thallinger G."/>
            <person name="Levin D.B."/>
            <person name="Zhang X."/>
            <person name="Alvare G."/>
            <person name="Fristensky B."/>
            <person name="Sparling R."/>
        </authorList>
    </citation>
    <scope>NUCLEOTIDE SEQUENCE [LARGE SCALE GENOMIC DNA]</scope>
    <source>
        <strain evidence="2 3">DSM 2910</strain>
    </source>
</reference>
<keyword evidence="1" id="KW-0472">Membrane</keyword>
<protein>
    <submittedName>
        <fullName evidence="2">Uncharacterized protein</fullName>
    </submittedName>
</protein>
<accession>A0A1B1YD47</accession>
<dbReference type="RefSeq" id="WP_015359036.1">
    <property type="nucleotide sequence ID" value="NZ_CP014672.1"/>
</dbReference>
<evidence type="ECO:0000313" key="2">
    <source>
        <dbReference type="EMBL" id="ANW98693.1"/>
    </source>
</evidence>